<feature type="compositionally biased region" description="Basic and acidic residues" evidence="4">
    <location>
        <begin position="102"/>
        <end position="115"/>
    </location>
</feature>
<name>A0A8H7WKQ8_9HELO</name>
<keyword evidence="7" id="KW-1185">Reference proteome</keyword>
<keyword evidence="2" id="KW-0479">Metal-binding</keyword>
<dbReference type="SMART" id="SM00906">
    <property type="entry name" value="Fungal_trans"/>
    <property type="match status" value="1"/>
</dbReference>
<dbReference type="InterPro" id="IPR050613">
    <property type="entry name" value="Sec_Metabolite_Reg"/>
</dbReference>
<evidence type="ECO:0000256" key="4">
    <source>
        <dbReference type="SAM" id="MobiDB-lite"/>
    </source>
</evidence>
<proteinExistence type="predicted"/>
<evidence type="ECO:0000259" key="5">
    <source>
        <dbReference type="PROSITE" id="PS50048"/>
    </source>
</evidence>
<dbReference type="EMBL" id="JAFJYH010000002">
    <property type="protein sequence ID" value="KAG4426453.1"/>
    <property type="molecule type" value="Genomic_DNA"/>
</dbReference>
<evidence type="ECO:0000256" key="3">
    <source>
        <dbReference type="ARBA" id="ARBA00023242"/>
    </source>
</evidence>
<dbReference type="GO" id="GO:0000981">
    <property type="term" value="F:DNA-binding transcription factor activity, RNA polymerase II-specific"/>
    <property type="evidence" value="ECO:0007669"/>
    <property type="project" value="InterPro"/>
</dbReference>
<feature type="compositionally biased region" description="Basic and acidic residues" evidence="4">
    <location>
        <begin position="79"/>
        <end position="90"/>
    </location>
</feature>
<evidence type="ECO:0000313" key="6">
    <source>
        <dbReference type="EMBL" id="KAG4426453.1"/>
    </source>
</evidence>
<dbReference type="InterPro" id="IPR036864">
    <property type="entry name" value="Zn2-C6_fun-type_DNA-bd_sf"/>
</dbReference>
<dbReference type="InterPro" id="IPR001138">
    <property type="entry name" value="Zn2Cys6_DnaBD"/>
</dbReference>
<dbReference type="GO" id="GO:0005634">
    <property type="term" value="C:nucleus"/>
    <property type="evidence" value="ECO:0007669"/>
    <property type="project" value="UniProtKB-SubCell"/>
</dbReference>
<comment type="subcellular location">
    <subcellularLocation>
        <location evidence="1">Nucleus</location>
    </subcellularLocation>
</comment>
<dbReference type="AlphaFoldDB" id="A0A8H7WKQ8"/>
<dbReference type="Pfam" id="PF04082">
    <property type="entry name" value="Fungal_trans"/>
    <property type="match status" value="1"/>
</dbReference>
<dbReference type="SUPFAM" id="SSF57701">
    <property type="entry name" value="Zn2/Cys6 DNA-binding domain"/>
    <property type="match status" value="1"/>
</dbReference>
<evidence type="ECO:0000256" key="2">
    <source>
        <dbReference type="ARBA" id="ARBA00022723"/>
    </source>
</evidence>
<keyword evidence="3" id="KW-0539">Nucleus</keyword>
<dbReference type="CDD" id="cd00067">
    <property type="entry name" value="GAL4"/>
    <property type="match status" value="1"/>
</dbReference>
<gene>
    <name evidence="6" type="ORF">IFR04_000335</name>
</gene>
<dbReference type="Proteomes" id="UP000664132">
    <property type="component" value="Unassembled WGS sequence"/>
</dbReference>
<dbReference type="GO" id="GO:0006351">
    <property type="term" value="P:DNA-templated transcription"/>
    <property type="evidence" value="ECO:0007669"/>
    <property type="project" value="InterPro"/>
</dbReference>
<reference evidence="6" key="1">
    <citation type="submission" date="2021-02" db="EMBL/GenBank/DDBJ databases">
        <title>Genome sequence Cadophora malorum strain M34.</title>
        <authorList>
            <person name="Stefanovic E."/>
            <person name="Vu D."/>
            <person name="Scully C."/>
            <person name="Dijksterhuis J."/>
            <person name="Roader J."/>
            <person name="Houbraken J."/>
        </authorList>
    </citation>
    <scope>NUCLEOTIDE SEQUENCE</scope>
    <source>
        <strain evidence="6">M34</strain>
    </source>
</reference>
<feature type="region of interest" description="Disordered" evidence="4">
    <location>
        <begin position="1"/>
        <end position="21"/>
    </location>
</feature>
<dbReference type="CDD" id="cd12148">
    <property type="entry name" value="fungal_TF_MHR"/>
    <property type="match status" value="1"/>
</dbReference>
<evidence type="ECO:0000313" key="7">
    <source>
        <dbReference type="Proteomes" id="UP000664132"/>
    </source>
</evidence>
<feature type="compositionally biased region" description="Basic and acidic residues" evidence="4">
    <location>
        <begin position="1"/>
        <end position="13"/>
    </location>
</feature>
<dbReference type="OrthoDB" id="762982at2759"/>
<dbReference type="PANTHER" id="PTHR31001">
    <property type="entry name" value="UNCHARACTERIZED TRANSCRIPTIONAL REGULATORY PROTEIN"/>
    <property type="match status" value="1"/>
</dbReference>
<dbReference type="PROSITE" id="PS50048">
    <property type="entry name" value="ZN2_CY6_FUNGAL_2"/>
    <property type="match status" value="1"/>
</dbReference>
<dbReference type="InterPro" id="IPR007219">
    <property type="entry name" value="XnlR_reg_dom"/>
</dbReference>
<comment type="caution">
    <text evidence="6">The sequence shown here is derived from an EMBL/GenBank/DDBJ whole genome shotgun (WGS) entry which is preliminary data.</text>
</comment>
<dbReference type="GO" id="GO:0003677">
    <property type="term" value="F:DNA binding"/>
    <property type="evidence" value="ECO:0007669"/>
    <property type="project" value="InterPro"/>
</dbReference>
<dbReference type="SMART" id="SM00066">
    <property type="entry name" value="GAL4"/>
    <property type="match status" value="1"/>
</dbReference>
<dbReference type="GO" id="GO:0008270">
    <property type="term" value="F:zinc ion binding"/>
    <property type="evidence" value="ECO:0007669"/>
    <property type="project" value="InterPro"/>
</dbReference>
<feature type="compositionally biased region" description="Polar residues" evidence="4">
    <location>
        <begin position="91"/>
        <end position="101"/>
    </location>
</feature>
<evidence type="ECO:0000256" key="1">
    <source>
        <dbReference type="ARBA" id="ARBA00004123"/>
    </source>
</evidence>
<dbReference type="PANTHER" id="PTHR31001:SF49">
    <property type="entry name" value="ZN(II)2CYS6 TRANSCRIPTION FACTOR (EUROFUNG)"/>
    <property type="match status" value="1"/>
</dbReference>
<sequence>MTASKDHTMEVPKRVNQRPGRLTRRRVPLSCVACRVRKLKCNREKPCQNCIVRGESNAATCTYAEKSDKKGSGQSNPRSDAEEMRKRLNRLESSILSMMSSDTKKEEGPEPDEAKVTTVAGPQRISNDTRSTAWDAILNEIGGMKEAWSEDNDKIELSACRLASDRPTKAHRPGLLAGLTPPPDRSTIMQSLPTREAADKLLLHFFDSYNPCIPARYVLHKSTFLRQYSQHWTNPNKTSIIWIGLLYSILCLAMQSYTRANEIPPEYQDNAPELAELYRIRTAQCLVIADLTRPTDFMIETLDLHSFAEYNSDSDGDLGTSIISGMMMRIALQQGYHRDPSQMPGISVFQGEMRRRIWSAVNQHELLWSVQIGLPKAIRYSESDTRAPLNLYEEELYEDMTELPPSRPLTTDTEVCYQVIKYRLMRCYGQVIEFVHIIEPQPYEEVLKLDLKLLEIHQMIPPHLEFGTLDEMKNDLSSRIMEKFILKCFWHKSVCILHRKYWDSAPSDTPENGQWVYSRKSSLGSAIAMLELQNIMHQAAGPGGCMSKMKWYHFSITNHDFLLAAMIICLDLMSVAVPECVMPPEQKLDAIRRSRAIWMEITNDCRDAKRAVKVLTAVLEKLSKKFACNGRAALCPAVSQAPAPLVQTFTPANQNNQSVDTLRYNPYFTNGVGLGMPPTSEISTSNGDSLMQDNFLDVFSNDLTVPTDFDWNGWDQFLAGQSQQLNQDLAGQFDAQYGHGFMPPADVKWPFSSYIGDRSNDI</sequence>
<feature type="domain" description="Zn(2)-C6 fungal-type" evidence="5">
    <location>
        <begin position="30"/>
        <end position="63"/>
    </location>
</feature>
<dbReference type="Pfam" id="PF00172">
    <property type="entry name" value="Zn_clus"/>
    <property type="match status" value="1"/>
</dbReference>
<protein>
    <recommendedName>
        <fullName evidence="5">Zn(2)-C6 fungal-type domain-containing protein</fullName>
    </recommendedName>
</protein>
<organism evidence="6 7">
    <name type="scientific">Cadophora malorum</name>
    <dbReference type="NCBI Taxonomy" id="108018"/>
    <lineage>
        <taxon>Eukaryota</taxon>
        <taxon>Fungi</taxon>
        <taxon>Dikarya</taxon>
        <taxon>Ascomycota</taxon>
        <taxon>Pezizomycotina</taxon>
        <taxon>Leotiomycetes</taxon>
        <taxon>Helotiales</taxon>
        <taxon>Ploettnerulaceae</taxon>
        <taxon>Cadophora</taxon>
    </lineage>
</organism>
<feature type="region of interest" description="Disordered" evidence="4">
    <location>
        <begin position="64"/>
        <end position="121"/>
    </location>
</feature>
<accession>A0A8H7WKQ8</accession>
<dbReference type="Gene3D" id="4.10.240.10">
    <property type="entry name" value="Zn(2)-C6 fungal-type DNA-binding domain"/>
    <property type="match status" value="1"/>
</dbReference>